<dbReference type="AlphaFoldDB" id="A0A9X2A6K6"/>
<keyword evidence="3" id="KW-1185">Reference proteome</keyword>
<gene>
    <name evidence="2" type="ORF">MF646_05075</name>
</gene>
<protein>
    <submittedName>
        <fullName evidence="2">Uncharacterized protein</fullName>
    </submittedName>
</protein>
<evidence type="ECO:0000313" key="3">
    <source>
        <dbReference type="Proteomes" id="UP001139150"/>
    </source>
</evidence>
<dbReference type="RefSeq" id="WP_250095412.1">
    <property type="nucleotide sequence ID" value="NZ_JAKRYL010000004.1"/>
</dbReference>
<dbReference type="EMBL" id="JAKRYL010000004">
    <property type="protein sequence ID" value="MCL7746491.1"/>
    <property type="molecule type" value="Genomic_DNA"/>
</dbReference>
<reference evidence="2" key="1">
    <citation type="submission" date="2022-02" db="EMBL/GenBank/DDBJ databases">
        <title>Halalkalibacter sp. nov. isolated from Lonar Lake, India.</title>
        <authorList>
            <person name="Joshi A."/>
            <person name="Thite S."/>
            <person name="Lodha T."/>
        </authorList>
    </citation>
    <scope>NUCLEOTIDE SEQUENCE</scope>
    <source>
        <strain evidence="2">MEB205</strain>
    </source>
</reference>
<dbReference type="Proteomes" id="UP001139150">
    <property type="component" value="Unassembled WGS sequence"/>
</dbReference>
<comment type="caution">
    <text evidence="2">The sequence shown here is derived from an EMBL/GenBank/DDBJ whole genome shotgun (WGS) entry which is preliminary data.</text>
</comment>
<accession>A0A9X2A6K6</accession>
<name>A0A9X2A6K6_9BACI</name>
<evidence type="ECO:0000313" key="2">
    <source>
        <dbReference type="EMBL" id="MCL7746491.1"/>
    </source>
</evidence>
<feature type="region of interest" description="Disordered" evidence="1">
    <location>
        <begin position="1"/>
        <end position="100"/>
    </location>
</feature>
<feature type="compositionally biased region" description="Basic and acidic residues" evidence="1">
    <location>
        <begin position="56"/>
        <end position="88"/>
    </location>
</feature>
<organism evidence="2 3">
    <name type="scientific">Halalkalibacter alkaliphilus</name>
    <dbReference type="NCBI Taxonomy" id="2917993"/>
    <lineage>
        <taxon>Bacteria</taxon>
        <taxon>Bacillati</taxon>
        <taxon>Bacillota</taxon>
        <taxon>Bacilli</taxon>
        <taxon>Bacillales</taxon>
        <taxon>Bacillaceae</taxon>
        <taxon>Halalkalibacter</taxon>
    </lineage>
</organism>
<proteinExistence type="predicted"/>
<feature type="compositionally biased region" description="Polar residues" evidence="1">
    <location>
        <begin position="12"/>
        <end position="39"/>
    </location>
</feature>
<sequence length="100" mass="11797">MSMRPVEVQGSFPVSQKSGKIQEQLQQRGQMSQNVLTQQQKEEDLRKRKQVNESGSNEKTRLNKEGKNKQQHEKRQHQEDESCEEQRKHPFKGRFIDFSG</sequence>
<evidence type="ECO:0000256" key="1">
    <source>
        <dbReference type="SAM" id="MobiDB-lite"/>
    </source>
</evidence>